<reference evidence="3" key="1">
    <citation type="submission" date="2021-08" db="EMBL/GenBank/DDBJ databases">
        <title>Hoeflea bacterium WL0058 sp. nov., isolated from the sediment.</title>
        <authorList>
            <person name="Wang L."/>
            <person name="Zhang D."/>
        </authorList>
    </citation>
    <scope>NUCLEOTIDE SEQUENCE</scope>
    <source>
        <strain evidence="3">WL0058</strain>
    </source>
</reference>
<evidence type="ECO:0000313" key="4">
    <source>
        <dbReference type="Proteomes" id="UP001196509"/>
    </source>
</evidence>
<organism evidence="3 4">
    <name type="scientific">Flavimaribacter sediminis</name>
    <dbReference type="NCBI Taxonomy" id="2865987"/>
    <lineage>
        <taxon>Bacteria</taxon>
        <taxon>Pseudomonadati</taxon>
        <taxon>Pseudomonadota</taxon>
        <taxon>Alphaproteobacteria</taxon>
        <taxon>Hyphomicrobiales</taxon>
        <taxon>Rhizobiaceae</taxon>
        <taxon>Flavimaribacter</taxon>
    </lineage>
</organism>
<dbReference type="GO" id="GO:0005737">
    <property type="term" value="C:cytoplasm"/>
    <property type="evidence" value="ECO:0007669"/>
    <property type="project" value="UniProtKB-ARBA"/>
</dbReference>
<comment type="caution">
    <text evidence="3">The sequence shown here is derived from an EMBL/GenBank/DDBJ whole genome shotgun (WGS) entry which is preliminary data.</text>
</comment>
<evidence type="ECO:0000259" key="1">
    <source>
        <dbReference type="Pfam" id="PF10615"/>
    </source>
</evidence>
<dbReference type="InterPro" id="IPR019595">
    <property type="entry name" value="DUF2470"/>
</dbReference>
<evidence type="ECO:0000313" key="3">
    <source>
        <dbReference type="EMBL" id="MBW8638839.1"/>
    </source>
</evidence>
<keyword evidence="4" id="KW-1185">Reference proteome</keyword>
<dbReference type="PANTHER" id="PTHR13343:SF17">
    <property type="entry name" value="CELLULAR REPRESSOR OF E1A-STIMULATED GENES, ISOFORM A"/>
    <property type="match status" value="1"/>
</dbReference>
<evidence type="ECO:0000259" key="2">
    <source>
        <dbReference type="Pfam" id="PF13883"/>
    </source>
</evidence>
<dbReference type="PANTHER" id="PTHR13343">
    <property type="entry name" value="CREG1 PROTEIN"/>
    <property type="match status" value="1"/>
</dbReference>
<dbReference type="Pfam" id="PF13883">
    <property type="entry name" value="CREG_beta-barrel"/>
    <property type="match status" value="1"/>
</dbReference>
<feature type="domain" description="CREG-like beta-barrel" evidence="2">
    <location>
        <begin position="13"/>
        <end position="155"/>
    </location>
</feature>
<sequence>MAETKATILETDEQARALAARLFRTARFGALAVLHADTGAPFASRVAVATACDGVPVILVSRLSEHTSGLLSDPRSSLLVGEPGKGDPLAHPRISLVCSAVRIDRDDPRHASVRSRFLRRHPKSALYADFADFLFFRLEPLSASLNGGFGKAYRLAPEDIRIDSPANEELAGMEERAVAHMNEDHSDAVDLYAKALAGESGDGWKLATVDAAGFDMIRSERVSRVEFNPILKTAAQLRPELVALARKASKTMDNRREHDGSN</sequence>
<dbReference type="InterPro" id="IPR055343">
    <property type="entry name" value="CREG_beta-barrel"/>
</dbReference>
<dbReference type="EMBL" id="JAICBX010000003">
    <property type="protein sequence ID" value="MBW8638839.1"/>
    <property type="molecule type" value="Genomic_DNA"/>
</dbReference>
<dbReference type="Proteomes" id="UP001196509">
    <property type="component" value="Unassembled WGS sequence"/>
</dbReference>
<dbReference type="InterPro" id="IPR037119">
    <property type="entry name" value="Haem_oxidase_HugZ-like_sf"/>
</dbReference>
<feature type="domain" description="DUF2470" evidence="1">
    <location>
        <begin position="174"/>
        <end position="244"/>
    </location>
</feature>
<dbReference type="RefSeq" id="WP_220229565.1">
    <property type="nucleotide sequence ID" value="NZ_JAICBX010000003.1"/>
</dbReference>
<dbReference type="AlphaFoldDB" id="A0AAE2ZL50"/>
<dbReference type="SUPFAM" id="SSF50475">
    <property type="entry name" value="FMN-binding split barrel"/>
    <property type="match status" value="1"/>
</dbReference>
<protein>
    <submittedName>
        <fullName evidence="3">DUF2470 domain-containing protein</fullName>
    </submittedName>
</protein>
<proteinExistence type="predicted"/>
<accession>A0AAE2ZL50</accession>
<gene>
    <name evidence="3" type="ORF">K1W69_16705</name>
</gene>
<dbReference type="InterPro" id="IPR012349">
    <property type="entry name" value="Split_barrel_FMN-bd"/>
</dbReference>
<dbReference type="Pfam" id="PF10615">
    <property type="entry name" value="DUF2470"/>
    <property type="match status" value="1"/>
</dbReference>
<name>A0AAE2ZL50_9HYPH</name>
<dbReference type="Gene3D" id="2.30.110.10">
    <property type="entry name" value="Electron Transport, Fmn-binding Protein, Chain A"/>
    <property type="match status" value="1"/>
</dbReference>
<dbReference type="Gene3D" id="3.20.180.10">
    <property type="entry name" value="PNP-oxidase-like"/>
    <property type="match status" value="1"/>
</dbReference>